<feature type="compositionally biased region" description="Acidic residues" evidence="6">
    <location>
        <begin position="1712"/>
        <end position="1739"/>
    </location>
</feature>
<dbReference type="CDD" id="cd00171">
    <property type="entry name" value="Sec7"/>
    <property type="match status" value="1"/>
</dbReference>
<evidence type="ECO:0000256" key="4">
    <source>
        <dbReference type="ARBA" id="ARBA00023136"/>
    </source>
</evidence>
<dbReference type="PANTHER" id="PTHR10663">
    <property type="entry name" value="GUANYL-NUCLEOTIDE EXCHANGE FACTOR"/>
    <property type="match status" value="1"/>
</dbReference>
<dbReference type="InterPro" id="IPR016024">
    <property type="entry name" value="ARM-type_fold"/>
</dbReference>
<feature type="region of interest" description="Disordered" evidence="6">
    <location>
        <begin position="497"/>
        <end position="533"/>
    </location>
</feature>
<feature type="compositionally biased region" description="Basic and acidic residues" evidence="6">
    <location>
        <begin position="1680"/>
        <end position="1711"/>
    </location>
</feature>
<feature type="region of interest" description="Disordered" evidence="6">
    <location>
        <begin position="242"/>
        <end position="270"/>
    </location>
</feature>
<dbReference type="PANTHER" id="PTHR10663:SF375">
    <property type="entry name" value="LD29171P"/>
    <property type="match status" value="1"/>
</dbReference>
<dbReference type="SUPFAM" id="SSF48371">
    <property type="entry name" value="ARM repeat"/>
    <property type="match status" value="2"/>
</dbReference>
<dbReference type="Pfam" id="PF16213">
    <property type="entry name" value="DCB"/>
    <property type="match status" value="1"/>
</dbReference>
<feature type="compositionally biased region" description="Basic and acidic residues" evidence="6">
    <location>
        <begin position="587"/>
        <end position="607"/>
    </location>
</feature>
<dbReference type="InterPro" id="IPR046455">
    <property type="entry name" value="Sec7/BIG1-like_C"/>
</dbReference>
<dbReference type="SUPFAM" id="SSF48425">
    <property type="entry name" value="Sec7 domain"/>
    <property type="match status" value="1"/>
</dbReference>
<dbReference type="Pfam" id="PF01369">
    <property type="entry name" value="Sec7"/>
    <property type="match status" value="1"/>
</dbReference>
<dbReference type="Pfam" id="PF09324">
    <property type="entry name" value="Sec7-like_HDS"/>
    <property type="match status" value="1"/>
</dbReference>
<feature type="compositionally biased region" description="Basic residues" evidence="6">
    <location>
        <begin position="1599"/>
        <end position="1613"/>
    </location>
</feature>
<dbReference type="FunFam" id="1.10.1000.11:FF:000003">
    <property type="entry name" value="Brefeldin A-inhibited guanine nucleotide-exchange protein 1"/>
    <property type="match status" value="1"/>
</dbReference>
<evidence type="ECO:0000256" key="5">
    <source>
        <dbReference type="ARBA" id="ARBA00060451"/>
    </source>
</evidence>
<accession>A0A1Y2AVQ6</accession>
<evidence type="ECO:0000256" key="3">
    <source>
        <dbReference type="ARBA" id="ARBA00022927"/>
    </source>
</evidence>
<dbReference type="GO" id="GO:0005085">
    <property type="term" value="F:guanyl-nucleotide exchange factor activity"/>
    <property type="evidence" value="ECO:0007669"/>
    <property type="project" value="InterPro"/>
</dbReference>
<comment type="subcellular location">
    <subcellularLocation>
        <location evidence="5">Cytoplasmic vesicle</location>
        <location evidence="5">COPI-coated vesicle membrane</location>
    </subcellularLocation>
</comment>
<dbReference type="GO" id="GO:0032012">
    <property type="term" value="P:regulation of ARF protein signal transduction"/>
    <property type="evidence" value="ECO:0007669"/>
    <property type="project" value="InterPro"/>
</dbReference>
<reference evidence="8 9" key="1">
    <citation type="submission" date="2016-08" db="EMBL/GenBank/DDBJ databases">
        <title>A Parts List for Fungal Cellulosomes Revealed by Comparative Genomics.</title>
        <authorList>
            <consortium name="DOE Joint Genome Institute"/>
            <person name="Haitjema C.H."/>
            <person name="Gilmore S.P."/>
            <person name="Henske J.K."/>
            <person name="Solomon K.V."/>
            <person name="De Groot R."/>
            <person name="Kuo A."/>
            <person name="Mondo S.J."/>
            <person name="Salamov A.A."/>
            <person name="Labutti K."/>
            <person name="Zhao Z."/>
            <person name="Chiniquy J."/>
            <person name="Barry K."/>
            <person name="Brewer H.M."/>
            <person name="Purvine S.O."/>
            <person name="Wright A.T."/>
            <person name="Boxma B."/>
            <person name="Van Alen T."/>
            <person name="Hackstein J.H."/>
            <person name="Baker S.E."/>
            <person name="Grigoriev I.V."/>
            <person name="O'Malley M.A."/>
        </authorList>
    </citation>
    <scope>NUCLEOTIDE SEQUENCE [LARGE SCALE GENOMIC DNA]</scope>
    <source>
        <strain evidence="8 9">G1</strain>
    </source>
</reference>
<keyword evidence="9" id="KW-1185">Reference proteome</keyword>
<evidence type="ECO:0000313" key="8">
    <source>
        <dbReference type="EMBL" id="ORY26380.1"/>
    </source>
</evidence>
<keyword evidence="2" id="KW-0963">Cytoplasm</keyword>
<dbReference type="OrthoDB" id="18431at2759"/>
<dbReference type="InterPro" id="IPR000904">
    <property type="entry name" value="Sec7_dom"/>
</dbReference>
<dbReference type="SMART" id="SM00222">
    <property type="entry name" value="Sec7"/>
    <property type="match status" value="1"/>
</dbReference>
<dbReference type="GO" id="GO:0030663">
    <property type="term" value="C:COPI-coated vesicle membrane"/>
    <property type="evidence" value="ECO:0007669"/>
    <property type="project" value="UniProtKB-SubCell"/>
</dbReference>
<comment type="caution">
    <text evidence="8">The sequence shown here is derived from an EMBL/GenBank/DDBJ whole genome shotgun (WGS) entry which is preliminary data.</text>
</comment>
<feature type="compositionally biased region" description="Low complexity" evidence="6">
    <location>
        <begin position="1765"/>
        <end position="1780"/>
    </location>
</feature>
<evidence type="ECO:0000256" key="2">
    <source>
        <dbReference type="ARBA" id="ARBA00022490"/>
    </source>
</evidence>
<dbReference type="InterPro" id="IPR032629">
    <property type="entry name" value="DCB_dom"/>
</dbReference>
<keyword evidence="1" id="KW-0813">Transport</keyword>
<dbReference type="Pfam" id="PF12783">
    <property type="entry name" value="Sec7-like_HUS"/>
    <property type="match status" value="1"/>
</dbReference>
<proteinExistence type="predicted"/>
<sequence length="2030" mass="232794">MSLPRPSIGSSVDSYTVAASDLFVKVALEQLSTHRESRKHRDLKESCKSTLTLLEQLSLDTVSLEYRGSLVSEILHPFELACQSKSSSLQSIAIDCIGKLFTYDYWEKLYQYNEDHKKKLQKHNIEFDKNNEDKVNWIDFSIDLICNCFSGGDTNDEIQTQITKALLAAASSSKEPCAIHTTTLLKAVRTTYNIFLLSKSTTTQMIAQASLTQIVQEVFGRIPENPISNIKNAIKEQMEDNYELDDDKEKQEKLKEKEEHDKAKALEAEDSNLEMKLSSEELAQPEKEQEESLNDIYIKDAFLVFRSLCKLSMKTLPAPEGATDLKSHAMRSKLLSIHLIYTIISSHRHVLFVPAPILFHPDLLPLPYNQILFIQAIKQYICLSLTRNVASPVPQVFDITLKIFVELVLHTRKLMKKELLVLFTELILPILEARNSITYHQRYSLLKSLLTMFSDEDTAKLLIEIYLNFDCSNQESARSNVWERLINALSKLLNSRQQDVAPGTPNAPSTNSSVSNLSNGNLPPAITTETLSSFTKEQVRDMYSSEGDYTELKKRGLDLLTNGILKKLVDFCKEKVAALELKEEQKQKEKEQQEQQEQHERNKKFSYDSDSMMDVSYDDPTQFEEIKHKKQSLQEGIEKFNWKPKRGLKYLIETGHLASDDPKDVAVFLLNTEGLNKTQIGEYLGEGDDYNIQVMHAFVDLMSFNNLSFVTALRVFLQSFRLPGEAQKIDRFMLKFAERYLKGNPQTFSSADTAYVLAYSVVMLNTDLHNDQVKNRMTKAEFVKNNRGIDEGKDLPKDFLEAIYDDILKNEIVMNDKKAAAVNMKSNGTIEEEEEGGSKHSIDQSVQDGSRFYILRNKKDMAFASEDLAMKTEAEFYRIKNKTGSFNQEDDDKTWYTATHHEHIKSMIEVSWMSILTGLSAPIQESDDPEIVEMSLDGFKYSIYLICLFDMELEKKAFISTVSRFTQLNNMSELKPKNIEAMKYLLEIACMESNHLDECWKEVCMCISQLEKLQLLGGSLGMDNPDSTKALSIVEPKKPVNNIIPATIQMVVDQTLNFNKPQFPQKVDHKALAEEFAEETSSQTMVVMVDKIFSSSVKLSASSIVQFVKALCEVSMNEIQSTANSTHPRMFSLQKLVEISYYNMSRIRVEWTHIWNILGEHFNQVASHENITVSMFALDKLRQLSMKFLEMEELPNYKFQKDFLKPFEYTMAHTNNVIIKDMVLTCLLQMIQAKLTTIRSGYKAILGVMTEAAKEQHVDVNSSNQENYNIIKMAFDIVKTIYKEQFNTIVENNAFSDFITCLVAFAKNRKSERIGLQAVNMIKETIPLIIELSGTPAVQELCYTRPDIHIPSSQNKEIEEHPGMGIYNAEEHADDQPISPLALVNDDPSYRFWFPILFGFYEIIMTGKLEVRTRALNYIFETLKEYGNGFSKDFWNVITRGVLFPIFDDLKLTRSRKTKFANSEEMNIWLSTTLIKALRSFIDLFSFYYDKFEFLIDELLELLSVFITQENEILSKIGSTCLQEFLEMNTDKLSAKVCEKVCRSILILFDATTPYNLFDGTLITGPQLTNSQMASVPDITSFEKEFEACFGKKSKKDKKKKKGKKEKKSKKSSNKTEINKEDQEQETNATEEKEDSPIEEKTNKSNVISDIDDIKEKSEAETPTEEGEKKEKETEEETVDDLKTPTEAKKDDKAEDETPKEDKKEEEKEKNEDENDENEGDDEGDDDEEDEDSSDDDTENEHNNILREMYMKRKPLVLLGQSQGNSSNTSINSLDSSGSNRYLPNPVSEEQKRVNERAFHQIIIKCILQLMLVRTLNSIVNGKIELYNKFSSEHIYAMLNCLTDSYIRSRDFNNNAELRLALYYGGFMSQIPNLLNQETTSVSATISLLLRMYLDDSPKHNINKEYIEEKLIPLCMNILRTYNSLDYKTKKRNIRSWKPIVAKILNTISEFPDDKFEKHIKSIYPDIINTVSFVIYPNINYVKTDIRDFTTDGDGISDEQDDNLKMKLALHRILIRSGEILNKVLTKADN</sequence>
<feature type="region of interest" description="Disordered" evidence="6">
    <location>
        <begin position="1599"/>
        <end position="1740"/>
    </location>
</feature>
<dbReference type="InterPro" id="IPR035999">
    <property type="entry name" value="Sec7_dom_sf"/>
</dbReference>
<dbReference type="PROSITE" id="PS50190">
    <property type="entry name" value="SEC7"/>
    <property type="match status" value="1"/>
</dbReference>
<dbReference type="InterPro" id="IPR023394">
    <property type="entry name" value="Sec7_C_sf"/>
</dbReference>
<dbReference type="GO" id="GO:0015031">
    <property type="term" value="P:protein transport"/>
    <property type="evidence" value="ECO:0007669"/>
    <property type="project" value="UniProtKB-KW"/>
</dbReference>
<dbReference type="Gene3D" id="1.10.1000.11">
    <property type="entry name" value="Arf Nucleotide-binding Site Opener,domain 2"/>
    <property type="match status" value="1"/>
</dbReference>
<keyword evidence="4" id="KW-0472">Membrane</keyword>
<feature type="region of interest" description="Disordered" evidence="6">
    <location>
        <begin position="1760"/>
        <end position="1785"/>
    </location>
</feature>
<dbReference type="InterPro" id="IPR032691">
    <property type="entry name" value="Mon2/Sec7/BIG1-like_HUS"/>
</dbReference>
<dbReference type="Pfam" id="PF20252">
    <property type="entry name" value="BIG2_C"/>
    <property type="match status" value="1"/>
</dbReference>
<feature type="compositionally biased region" description="Low complexity" evidence="6">
    <location>
        <begin position="509"/>
        <end position="521"/>
    </location>
</feature>
<feature type="domain" description="SEC7" evidence="7">
    <location>
        <begin position="622"/>
        <end position="810"/>
    </location>
</feature>
<dbReference type="STRING" id="1754190.A0A1Y2AVQ6"/>
<protein>
    <recommendedName>
        <fullName evidence="7">SEC7 domain-containing protein</fullName>
    </recommendedName>
</protein>
<feature type="region of interest" description="Disordered" evidence="6">
    <location>
        <begin position="587"/>
        <end position="611"/>
    </location>
</feature>
<evidence type="ECO:0000256" key="1">
    <source>
        <dbReference type="ARBA" id="ARBA00022448"/>
    </source>
</evidence>
<evidence type="ECO:0000313" key="9">
    <source>
        <dbReference type="Proteomes" id="UP000193920"/>
    </source>
</evidence>
<gene>
    <name evidence="8" type="ORF">LY90DRAFT_388683</name>
</gene>
<dbReference type="InterPro" id="IPR015403">
    <property type="entry name" value="Mon2/Sec7/BIG1-like_HDS"/>
</dbReference>
<feature type="compositionally biased region" description="Basic and acidic residues" evidence="6">
    <location>
        <begin position="1652"/>
        <end position="1673"/>
    </location>
</feature>
<dbReference type="Gene3D" id="1.10.220.20">
    <property type="match status" value="1"/>
</dbReference>
<evidence type="ECO:0000259" key="7">
    <source>
        <dbReference type="PROSITE" id="PS50190"/>
    </source>
</evidence>
<keyword evidence="3" id="KW-0653">Protein transport</keyword>
<dbReference type="FunFam" id="1.10.220.20:FF:000002">
    <property type="entry name" value="Brefeldin A-inhibited guanine nucleotide-exchange protein 1"/>
    <property type="match status" value="1"/>
</dbReference>
<dbReference type="EMBL" id="MCOG01000202">
    <property type="protein sequence ID" value="ORY26380.1"/>
    <property type="molecule type" value="Genomic_DNA"/>
</dbReference>
<evidence type="ECO:0000256" key="6">
    <source>
        <dbReference type="SAM" id="MobiDB-lite"/>
    </source>
</evidence>
<name>A0A1Y2AVQ6_9FUNG</name>
<dbReference type="Proteomes" id="UP000193920">
    <property type="component" value="Unassembled WGS sequence"/>
</dbReference>
<organism evidence="8 9">
    <name type="scientific">Neocallimastix californiae</name>
    <dbReference type="NCBI Taxonomy" id="1754190"/>
    <lineage>
        <taxon>Eukaryota</taxon>
        <taxon>Fungi</taxon>
        <taxon>Fungi incertae sedis</taxon>
        <taxon>Chytridiomycota</taxon>
        <taxon>Chytridiomycota incertae sedis</taxon>
        <taxon>Neocallimastigomycetes</taxon>
        <taxon>Neocallimastigales</taxon>
        <taxon>Neocallimastigaceae</taxon>
        <taxon>Neocallimastix</taxon>
    </lineage>
</organism>
<feature type="compositionally biased region" description="Basic and acidic residues" evidence="6">
    <location>
        <begin position="247"/>
        <end position="267"/>
    </location>
</feature>